<dbReference type="InterPro" id="IPR003323">
    <property type="entry name" value="OTU_dom"/>
</dbReference>
<protein>
    <recommendedName>
        <fullName evidence="2">ubiquitinyl hydrolase 1</fullName>
        <ecNumber evidence="2">3.4.19.12</ecNumber>
    </recommendedName>
</protein>
<feature type="coiled-coil region" evidence="7">
    <location>
        <begin position="27"/>
        <end position="54"/>
    </location>
</feature>
<dbReference type="InterPro" id="IPR042468">
    <property type="entry name" value="Peptidase_C65_otubain_sub1"/>
</dbReference>
<dbReference type="SUPFAM" id="SSF54001">
    <property type="entry name" value="Cysteine proteinases"/>
    <property type="match status" value="1"/>
</dbReference>
<keyword evidence="3" id="KW-0645">Protease</keyword>
<dbReference type="PANTHER" id="PTHR12931:SF15">
    <property type="entry name" value="UBIQUITIN THIOESTERASE OTUBAIN-LIKE"/>
    <property type="match status" value="1"/>
</dbReference>
<proteinExistence type="predicted"/>
<dbReference type="CDD" id="cd22749">
    <property type="entry name" value="Otubain_C65"/>
    <property type="match status" value="1"/>
</dbReference>
<keyword evidence="4" id="KW-0833">Ubl conjugation pathway</keyword>
<keyword evidence="7" id="KW-0175">Coiled coil</keyword>
<dbReference type="InterPro" id="IPR019400">
    <property type="entry name" value="Peptidase_C65_otubain"/>
</dbReference>
<evidence type="ECO:0000256" key="4">
    <source>
        <dbReference type="ARBA" id="ARBA00022786"/>
    </source>
</evidence>
<dbReference type="Gene3D" id="3.30.200.60">
    <property type="entry name" value="Peptidase C65 Otubain, subdomain 1"/>
    <property type="match status" value="1"/>
</dbReference>
<dbReference type="EMBL" id="JADGJW010000098">
    <property type="protein sequence ID" value="KAJ3224273.1"/>
    <property type="molecule type" value="Genomic_DNA"/>
</dbReference>
<keyword evidence="5" id="KW-0378">Hydrolase</keyword>
<evidence type="ECO:0000313" key="10">
    <source>
        <dbReference type="EMBL" id="KAJ3224273.1"/>
    </source>
</evidence>
<keyword evidence="6" id="KW-0788">Thiol protease</keyword>
<evidence type="ECO:0000256" key="3">
    <source>
        <dbReference type="ARBA" id="ARBA00022670"/>
    </source>
</evidence>
<evidence type="ECO:0000256" key="8">
    <source>
        <dbReference type="SAM" id="MobiDB-lite"/>
    </source>
</evidence>
<comment type="catalytic activity">
    <reaction evidence="1">
        <text>Thiol-dependent hydrolysis of ester, thioester, amide, peptide and isopeptide bonds formed by the C-terminal Gly of ubiquitin (a 76-residue protein attached to proteins as an intracellular targeting signal).</text>
        <dbReference type="EC" id="3.4.19.12"/>
    </reaction>
</comment>
<reference evidence="10" key="1">
    <citation type="submission" date="2020-05" db="EMBL/GenBank/DDBJ databases">
        <title>Phylogenomic resolution of chytrid fungi.</title>
        <authorList>
            <person name="Stajich J.E."/>
            <person name="Amses K."/>
            <person name="Simmons R."/>
            <person name="Seto K."/>
            <person name="Myers J."/>
            <person name="Bonds A."/>
            <person name="Quandt C.A."/>
            <person name="Barry K."/>
            <person name="Liu P."/>
            <person name="Grigoriev I."/>
            <person name="Longcore J.E."/>
            <person name="James T.Y."/>
        </authorList>
    </citation>
    <scope>NUCLEOTIDE SEQUENCE</scope>
    <source>
        <strain evidence="10">JEL0476</strain>
    </source>
</reference>
<name>A0AAD5Y1U4_9FUNG</name>
<evidence type="ECO:0000256" key="1">
    <source>
        <dbReference type="ARBA" id="ARBA00000707"/>
    </source>
</evidence>
<accession>A0AAD5Y1U4</accession>
<feature type="domain" description="OTU" evidence="9">
    <location>
        <begin position="69"/>
        <end position="275"/>
    </location>
</feature>
<dbReference type="Gene3D" id="1.20.1300.20">
    <property type="entry name" value="Peptidase C65 Otubain, subdomain 2"/>
    <property type="match status" value="1"/>
</dbReference>
<evidence type="ECO:0000256" key="7">
    <source>
        <dbReference type="SAM" id="Coils"/>
    </source>
</evidence>
<feature type="region of interest" description="Disordered" evidence="8">
    <location>
        <begin position="1"/>
        <end position="24"/>
    </location>
</feature>
<dbReference type="PROSITE" id="PS50802">
    <property type="entry name" value="OTU"/>
    <property type="match status" value="1"/>
</dbReference>
<dbReference type="GO" id="GO:0043130">
    <property type="term" value="F:ubiquitin binding"/>
    <property type="evidence" value="ECO:0007669"/>
    <property type="project" value="TreeGrafter"/>
</dbReference>
<evidence type="ECO:0000256" key="5">
    <source>
        <dbReference type="ARBA" id="ARBA00022801"/>
    </source>
</evidence>
<evidence type="ECO:0000313" key="11">
    <source>
        <dbReference type="Proteomes" id="UP001211065"/>
    </source>
</evidence>
<keyword evidence="11" id="KW-1185">Reference proteome</keyword>
<dbReference type="GO" id="GO:0004843">
    <property type="term" value="F:cysteine-type deubiquitinase activity"/>
    <property type="evidence" value="ECO:0007669"/>
    <property type="project" value="UniProtKB-EC"/>
</dbReference>
<dbReference type="GO" id="GO:0071108">
    <property type="term" value="P:protein K48-linked deubiquitination"/>
    <property type="evidence" value="ECO:0007669"/>
    <property type="project" value="TreeGrafter"/>
</dbReference>
<gene>
    <name evidence="10" type="primary">OTUB1</name>
    <name evidence="10" type="ORF">HK099_008664</name>
</gene>
<dbReference type="Pfam" id="PF10275">
    <property type="entry name" value="Peptidase_C65"/>
    <property type="match status" value="1"/>
</dbReference>
<dbReference type="InterPro" id="IPR038765">
    <property type="entry name" value="Papain-like_cys_pep_sf"/>
</dbReference>
<dbReference type="InterPro" id="IPR042467">
    <property type="entry name" value="Peptidase_C65_otubain_sub2"/>
</dbReference>
<dbReference type="GO" id="GO:0005634">
    <property type="term" value="C:nucleus"/>
    <property type="evidence" value="ECO:0007669"/>
    <property type="project" value="TreeGrafter"/>
</dbReference>
<dbReference type="EC" id="3.4.19.12" evidence="2"/>
<comment type="caution">
    <text evidence="10">The sequence shown here is derived from an EMBL/GenBank/DDBJ whole genome shotgun (WGS) entry which is preliminary data.</text>
</comment>
<dbReference type="Proteomes" id="UP001211065">
    <property type="component" value="Unassembled WGS sequence"/>
</dbReference>
<dbReference type="GO" id="GO:0006508">
    <property type="term" value="P:proteolysis"/>
    <property type="evidence" value="ECO:0007669"/>
    <property type="project" value="UniProtKB-KW"/>
</dbReference>
<dbReference type="AlphaFoldDB" id="A0AAD5Y1U4"/>
<evidence type="ECO:0000259" key="9">
    <source>
        <dbReference type="PROSITE" id="PS50802"/>
    </source>
</evidence>
<organism evidence="10 11">
    <name type="scientific">Clydaea vesicula</name>
    <dbReference type="NCBI Taxonomy" id="447962"/>
    <lineage>
        <taxon>Eukaryota</taxon>
        <taxon>Fungi</taxon>
        <taxon>Fungi incertae sedis</taxon>
        <taxon>Chytridiomycota</taxon>
        <taxon>Chytridiomycota incertae sedis</taxon>
        <taxon>Chytridiomycetes</taxon>
        <taxon>Lobulomycetales</taxon>
        <taxon>Lobulomycetaceae</taxon>
        <taxon>Clydaea</taxon>
    </lineage>
</organism>
<evidence type="ECO:0000256" key="6">
    <source>
        <dbReference type="ARBA" id="ARBA00022807"/>
    </source>
</evidence>
<sequence length="278" mass="32011">MTELTKLNESEAVIGPGERDRPSDEEILKFEKEIKKAEQEKALISQKMDFTQLKLEYSKSGSNLTSQYSMMRTTRRDGNCFYRAVGFRFCEILKRELSDQNNSTSKFKPWATWAFNNVKESKNLLVKGGYDLIAVEDFYTMFIETLNKEPDQIFADFLTEYVSDTIVCYLKLVTAAYLKLNSEMFEMFILDSYPTLEDFISSQVVPMNIEADNPQIVALVNALGLNVKIANLDTSLTQNGEENYHDFSPFESVVDNIPTVTLLFRPGHYDILYPNYEQ</sequence>
<dbReference type="PANTHER" id="PTHR12931">
    <property type="entry name" value="UBIQUITIN THIOLESTERASE PROTEIN OTUB"/>
    <property type="match status" value="1"/>
</dbReference>
<evidence type="ECO:0000256" key="2">
    <source>
        <dbReference type="ARBA" id="ARBA00012759"/>
    </source>
</evidence>